<evidence type="ECO:0000313" key="3">
    <source>
        <dbReference type="Proteomes" id="UP000274762"/>
    </source>
</evidence>
<dbReference type="AlphaFoldDB" id="A0A495JWX8"/>
<comment type="caution">
    <text evidence="2">The sequence shown here is derived from an EMBL/GenBank/DDBJ whole genome shotgun (WGS) entry which is preliminary data.</text>
</comment>
<dbReference type="RefSeq" id="WP_062796430.1">
    <property type="nucleotide sequence ID" value="NZ_CBCRXS010000001.1"/>
</dbReference>
<dbReference type="Proteomes" id="UP000274762">
    <property type="component" value="Unassembled WGS sequence"/>
</dbReference>
<feature type="transmembrane region" description="Helical" evidence="1">
    <location>
        <begin position="21"/>
        <end position="39"/>
    </location>
</feature>
<gene>
    <name evidence="2" type="ORF">DFJ75_0251</name>
</gene>
<proteinExistence type="predicted"/>
<keyword evidence="1" id="KW-1133">Transmembrane helix</keyword>
<keyword evidence="1" id="KW-0472">Membrane</keyword>
<sequence>MTNDVEKRWNDRTVYRAAVTYDLAVIAAAFGWLTIYLVIDPSSSVWAIGVPALLLLGGLGAFVQTYRVWKRGGGWPVWQGAGWFLFVLMLLTLSLPVTAD</sequence>
<feature type="transmembrane region" description="Helical" evidence="1">
    <location>
        <begin position="75"/>
        <end position="97"/>
    </location>
</feature>
<dbReference type="EMBL" id="RBKV01000001">
    <property type="protein sequence ID" value="RKR93467.1"/>
    <property type="molecule type" value="Genomic_DNA"/>
</dbReference>
<name>A0A495JWX8_WILMA</name>
<feature type="transmembrane region" description="Helical" evidence="1">
    <location>
        <begin position="45"/>
        <end position="63"/>
    </location>
</feature>
<evidence type="ECO:0000256" key="1">
    <source>
        <dbReference type="SAM" id="Phobius"/>
    </source>
</evidence>
<reference evidence="2 3" key="1">
    <citation type="submission" date="2018-10" db="EMBL/GenBank/DDBJ databases">
        <title>Sequencing the genomes of 1000 actinobacteria strains.</title>
        <authorList>
            <person name="Klenk H.-P."/>
        </authorList>
    </citation>
    <scope>NUCLEOTIDE SEQUENCE [LARGE SCALE GENOMIC DNA]</scope>
    <source>
        <strain evidence="2 3">DSM 44343</strain>
    </source>
</reference>
<protein>
    <submittedName>
        <fullName evidence="2">Uncharacterized protein</fullName>
    </submittedName>
</protein>
<accession>A0A495JWX8</accession>
<keyword evidence="1" id="KW-0812">Transmembrane</keyword>
<organism evidence="2 3">
    <name type="scientific">Williamsia marianensis</name>
    <dbReference type="NCBI Taxonomy" id="85044"/>
    <lineage>
        <taxon>Bacteria</taxon>
        <taxon>Bacillati</taxon>
        <taxon>Actinomycetota</taxon>
        <taxon>Actinomycetes</taxon>
        <taxon>Mycobacteriales</taxon>
        <taxon>Nocardiaceae</taxon>
        <taxon>Williamsia</taxon>
    </lineage>
</organism>
<dbReference type="OrthoDB" id="4563543at2"/>
<evidence type="ECO:0000313" key="2">
    <source>
        <dbReference type="EMBL" id="RKR93467.1"/>
    </source>
</evidence>